<feature type="region of interest" description="Disordered" evidence="1">
    <location>
        <begin position="51"/>
        <end position="97"/>
    </location>
</feature>
<evidence type="ECO:0000313" key="3">
    <source>
        <dbReference type="EMBL" id="KAK7799325.1"/>
    </source>
</evidence>
<sequence>MCETFFSIWFSLTSLTEADEKDDPGTLTANIGSDKFLFRNTNVEDVLNARKLERDSLRDESQRKKEQDKLQREKDKLAKQERKEKEKKRTQRGERKR</sequence>
<reference evidence="3 4" key="1">
    <citation type="journal article" date="2023" name="bioRxiv">
        <title>Conserved and derived expression patterns and positive selection on dental genes reveal complex evolutionary context of ever-growing rodent molars.</title>
        <authorList>
            <person name="Calamari Z.T."/>
            <person name="Song A."/>
            <person name="Cohen E."/>
            <person name="Akter M."/>
            <person name="Roy R.D."/>
            <person name="Hallikas O."/>
            <person name="Christensen M.M."/>
            <person name="Li P."/>
            <person name="Marangoni P."/>
            <person name="Jernvall J."/>
            <person name="Klein O.D."/>
        </authorList>
    </citation>
    <scope>NUCLEOTIDE SEQUENCE [LARGE SCALE GENOMIC DNA]</scope>
    <source>
        <strain evidence="3">V071</strain>
    </source>
</reference>
<evidence type="ECO:0000256" key="1">
    <source>
        <dbReference type="SAM" id="MobiDB-lite"/>
    </source>
</evidence>
<proteinExistence type="predicted"/>
<dbReference type="AlphaFoldDB" id="A0AAW0HD02"/>
<comment type="caution">
    <text evidence="3">The sequence shown here is derived from an EMBL/GenBank/DDBJ whole genome shotgun (WGS) entry which is preliminary data.</text>
</comment>
<feature type="compositionally biased region" description="Basic and acidic residues" evidence="1">
    <location>
        <begin position="51"/>
        <end position="84"/>
    </location>
</feature>
<keyword evidence="2" id="KW-0732">Signal</keyword>
<dbReference type="EMBL" id="JBBHLL010000624">
    <property type="protein sequence ID" value="KAK7799325.1"/>
    <property type="molecule type" value="Genomic_DNA"/>
</dbReference>
<feature type="signal peptide" evidence="2">
    <location>
        <begin position="1"/>
        <end position="18"/>
    </location>
</feature>
<evidence type="ECO:0000256" key="2">
    <source>
        <dbReference type="SAM" id="SignalP"/>
    </source>
</evidence>
<protein>
    <recommendedName>
        <fullName evidence="5">Coiled-coil domain-containing protein 43</fullName>
    </recommendedName>
</protein>
<feature type="chain" id="PRO_5043990421" description="Coiled-coil domain-containing protein 43" evidence="2">
    <location>
        <begin position="19"/>
        <end position="97"/>
    </location>
</feature>
<name>A0AAW0HD02_MYOGA</name>
<feature type="compositionally biased region" description="Basic residues" evidence="1">
    <location>
        <begin position="85"/>
        <end position="97"/>
    </location>
</feature>
<evidence type="ECO:0008006" key="5">
    <source>
        <dbReference type="Google" id="ProtNLM"/>
    </source>
</evidence>
<dbReference type="PANTHER" id="PTHR31684:SF2">
    <property type="entry name" value="COILED-COIL DOMAIN-CONTAINING PROTEIN 43"/>
    <property type="match status" value="1"/>
</dbReference>
<evidence type="ECO:0000313" key="4">
    <source>
        <dbReference type="Proteomes" id="UP001488838"/>
    </source>
</evidence>
<gene>
    <name evidence="3" type="ORF">U0070_020985</name>
</gene>
<dbReference type="PANTHER" id="PTHR31684">
    <property type="entry name" value="COILED-COIL DOMAIN-CONTAINING PROTEIN 43"/>
    <property type="match status" value="1"/>
</dbReference>
<accession>A0AAW0HD02</accession>
<dbReference type="Proteomes" id="UP001488838">
    <property type="component" value="Unassembled WGS sequence"/>
</dbReference>
<keyword evidence="4" id="KW-1185">Reference proteome</keyword>
<dbReference type="InterPro" id="IPR037666">
    <property type="entry name" value="CCDC43"/>
</dbReference>
<organism evidence="3 4">
    <name type="scientific">Myodes glareolus</name>
    <name type="common">Bank vole</name>
    <name type="synonym">Clethrionomys glareolus</name>
    <dbReference type="NCBI Taxonomy" id="447135"/>
    <lineage>
        <taxon>Eukaryota</taxon>
        <taxon>Metazoa</taxon>
        <taxon>Chordata</taxon>
        <taxon>Craniata</taxon>
        <taxon>Vertebrata</taxon>
        <taxon>Euteleostomi</taxon>
        <taxon>Mammalia</taxon>
        <taxon>Eutheria</taxon>
        <taxon>Euarchontoglires</taxon>
        <taxon>Glires</taxon>
        <taxon>Rodentia</taxon>
        <taxon>Myomorpha</taxon>
        <taxon>Muroidea</taxon>
        <taxon>Cricetidae</taxon>
        <taxon>Arvicolinae</taxon>
        <taxon>Myodes</taxon>
    </lineage>
</organism>